<sequence>MADVIVKSSLLRGLVLSVVSGILIKESFVIYQNSQNHRSLPPPISVSLNSEEDYIPPPIPENYRSELTEPFSLLTLPSPPDRWSIQLPPESELIANYEQLWVGSLPPTITDRTEIDRRVDSPQVEYRTLSATPSIPAKNSHQRVGDGQAGGNKEYHKEYLKAIAAPLPLAQAPEIPPTSGSLSPDTTPANLEPFQPSVLPLSRPTQTPVAASPTTTVMIPSAYGQQWGTVGVALGVQSRTRYTDEADAGLGIGIGLGNPQTGVGVDVGVSIVDLVGDTAQDGAVSLKIHRQLPQNWAIAVGVHNALQWGDTDGGSSVYGVVSKRFDLRENVSAPFSRVYVSAGVGGGQFRSEDNIMEQHDEIAVFGGVAARIVPSANAIVEWTGQDLTLGASITPVSTLPLVITPAVTDITGSAGDGGRFILGIGYVFSF</sequence>
<organism evidence="1 2">
    <name type="scientific">Roseofilum reptotaenium AO1-A</name>
    <dbReference type="NCBI Taxonomy" id="1925591"/>
    <lineage>
        <taxon>Bacteria</taxon>
        <taxon>Bacillati</taxon>
        <taxon>Cyanobacteriota</taxon>
        <taxon>Cyanophyceae</taxon>
        <taxon>Desertifilales</taxon>
        <taxon>Desertifilaceae</taxon>
        <taxon>Roseofilum</taxon>
    </lineage>
</organism>
<evidence type="ECO:0000313" key="2">
    <source>
        <dbReference type="Proteomes" id="UP000183940"/>
    </source>
</evidence>
<name>A0A1L9QPQ7_9CYAN</name>
<protein>
    <recommendedName>
        <fullName evidence="3">Outer membrane protein beta-barrel domain-containing protein</fullName>
    </recommendedName>
</protein>
<keyword evidence="2" id="KW-1185">Reference proteome</keyword>
<proteinExistence type="predicted"/>
<dbReference type="EMBL" id="MLAW01000028">
    <property type="protein sequence ID" value="OJJ24577.1"/>
    <property type="molecule type" value="Genomic_DNA"/>
</dbReference>
<accession>A0A1L9QPQ7</accession>
<reference evidence="1" key="1">
    <citation type="submission" date="2016-10" db="EMBL/GenBank/DDBJ databases">
        <title>CRISPR-Cas defence system in Roseofilum reptotaenium: evidence of a bacteriophage-cyanobacterium arms race in the coral black band disease.</title>
        <authorList>
            <person name="Buerger P."/>
            <person name="Wood-Charlson E.M."/>
            <person name="Weynberg K.D."/>
            <person name="Willis B."/>
            <person name="Van Oppen M.J."/>
        </authorList>
    </citation>
    <scope>NUCLEOTIDE SEQUENCE [LARGE SCALE GENOMIC DNA]</scope>
    <source>
        <strain evidence="1">AO1-A</strain>
    </source>
</reference>
<dbReference type="AlphaFoldDB" id="A0A1L9QPQ7"/>
<gene>
    <name evidence="1" type="ORF">BI308_15595</name>
</gene>
<dbReference type="Proteomes" id="UP000183940">
    <property type="component" value="Unassembled WGS sequence"/>
</dbReference>
<evidence type="ECO:0000313" key="1">
    <source>
        <dbReference type="EMBL" id="OJJ24577.1"/>
    </source>
</evidence>
<dbReference type="STRING" id="1925591.BI308_15595"/>
<comment type="caution">
    <text evidence="1">The sequence shown here is derived from an EMBL/GenBank/DDBJ whole genome shotgun (WGS) entry which is preliminary data.</text>
</comment>
<evidence type="ECO:0008006" key="3">
    <source>
        <dbReference type="Google" id="ProtNLM"/>
    </source>
</evidence>